<dbReference type="GO" id="GO:0016020">
    <property type="term" value="C:membrane"/>
    <property type="evidence" value="ECO:0007669"/>
    <property type="project" value="UniProtKB-SubCell"/>
</dbReference>
<evidence type="ECO:0000313" key="10">
    <source>
        <dbReference type="Proteomes" id="UP001152484"/>
    </source>
</evidence>
<evidence type="ECO:0000256" key="2">
    <source>
        <dbReference type="ARBA" id="ARBA00007727"/>
    </source>
</evidence>
<keyword evidence="5" id="KW-1133">Transmembrane helix</keyword>
<accession>A0A9P1EKG3</accession>
<evidence type="ECO:0000256" key="4">
    <source>
        <dbReference type="ARBA" id="ARBA00022968"/>
    </source>
</evidence>
<dbReference type="InterPro" id="IPR029962">
    <property type="entry name" value="TBL"/>
</dbReference>
<dbReference type="PANTHER" id="PTHR32285">
    <property type="entry name" value="PROTEIN TRICHOME BIREFRINGENCE-LIKE 9-RELATED"/>
    <property type="match status" value="1"/>
</dbReference>
<feature type="domain" description="Trichome birefringence-like C-terminal" evidence="7">
    <location>
        <begin position="114"/>
        <end position="382"/>
    </location>
</feature>
<evidence type="ECO:0000259" key="8">
    <source>
        <dbReference type="Pfam" id="PF14416"/>
    </source>
</evidence>
<dbReference type="GO" id="GO:0016413">
    <property type="term" value="F:O-acetyltransferase activity"/>
    <property type="evidence" value="ECO:0007669"/>
    <property type="project" value="InterPro"/>
</dbReference>
<keyword evidence="3" id="KW-0812">Transmembrane</keyword>
<reference evidence="9" key="1">
    <citation type="submission" date="2022-07" db="EMBL/GenBank/DDBJ databases">
        <authorList>
            <person name="Macas J."/>
            <person name="Novak P."/>
            <person name="Neumann P."/>
        </authorList>
    </citation>
    <scope>NUCLEOTIDE SEQUENCE</scope>
</reference>
<proteinExistence type="inferred from homology"/>
<evidence type="ECO:0000313" key="9">
    <source>
        <dbReference type="EMBL" id="CAH9113670.1"/>
    </source>
</evidence>
<dbReference type="Pfam" id="PF13839">
    <property type="entry name" value="PC-Esterase"/>
    <property type="match status" value="1"/>
</dbReference>
<evidence type="ECO:0000256" key="5">
    <source>
        <dbReference type="ARBA" id="ARBA00022989"/>
    </source>
</evidence>
<sequence>MGGAAGLKVISSCRVLELGVELAGTQFLLLLLLLLQGQEARGLTAGLNSNNVSNGAGAGEKCNLFRGKWAVDSSYPLYQPASCPFLDPEFDCIKFGRPDRLYLSYAWQPDACALPRFDGLELLKRWNGKKIMFVGDSLSLNMWNSLACMIHASVPNAKTSFSRQETLSFVSFNVKGYGVTLYLYHTTYLVDIVRENIGRVLKLDSIQQGQAWLGMDVLIFNSWHWWTHKGRSQPWDYVQDGSKVYKDMDRLVAFYKGLSTWARWVDLNVNPSKTQVYFQGISPTHYMGNEWKSSSTKNCNGEQLPLEVSKYPAGTPEAAVVVNKVLSRIKKPVRLLDITFLSQLRKDAHPSMYSGGGSRSGVDCSHWCLPGLPDTWNHLLYASLFV</sequence>
<evidence type="ECO:0000259" key="7">
    <source>
        <dbReference type="Pfam" id="PF13839"/>
    </source>
</evidence>
<comment type="caution">
    <text evidence="9">The sequence shown here is derived from an EMBL/GenBank/DDBJ whole genome shotgun (WGS) entry which is preliminary data.</text>
</comment>
<protein>
    <recommendedName>
        <fullName evidence="11">Trichome birefringence-like N-terminal domain-containing protein</fullName>
    </recommendedName>
</protein>
<comment type="similarity">
    <text evidence="2">Belongs to the PC-esterase family. TBL subfamily.</text>
</comment>
<dbReference type="Proteomes" id="UP001152484">
    <property type="component" value="Unassembled WGS sequence"/>
</dbReference>
<dbReference type="AlphaFoldDB" id="A0A9P1EKG3"/>
<feature type="domain" description="Trichome birefringence-like N-terminal" evidence="8">
    <location>
        <begin position="60"/>
        <end position="112"/>
    </location>
</feature>
<dbReference type="OrthoDB" id="630188at2759"/>
<evidence type="ECO:0000256" key="3">
    <source>
        <dbReference type="ARBA" id="ARBA00022692"/>
    </source>
</evidence>
<dbReference type="InterPro" id="IPR026057">
    <property type="entry name" value="TBL_C"/>
</dbReference>
<name>A0A9P1EKG3_CUSEU</name>
<dbReference type="GO" id="GO:0005794">
    <property type="term" value="C:Golgi apparatus"/>
    <property type="evidence" value="ECO:0007669"/>
    <property type="project" value="TreeGrafter"/>
</dbReference>
<keyword evidence="6" id="KW-0472">Membrane</keyword>
<evidence type="ECO:0008006" key="11">
    <source>
        <dbReference type="Google" id="ProtNLM"/>
    </source>
</evidence>
<comment type="subcellular location">
    <subcellularLocation>
        <location evidence="1">Membrane</location>
        <topology evidence="1">Single-pass membrane protein</topology>
    </subcellularLocation>
</comment>
<dbReference type="InterPro" id="IPR025846">
    <property type="entry name" value="TBL_N"/>
</dbReference>
<dbReference type="Pfam" id="PF14416">
    <property type="entry name" value="PMR5N"/>
    <property type="match status" value="1"/>
</dbReference>
<evidence type="ECO:0000256" key="1">
    <source>
        <dbReference type="ARBA" id="ARBA00004167"/>
    </source>
</evidence>
<keyword evidence="4" id="KW-0735">Signal-anchor</keyword>
<dbReference type="PANTHER" id="PTHR32285:SF42">
    <property type="entry name" value="PROTEIN TRICHOME BIREFRINGENCE-LIKE 37"/>
    <property type="match status" value="1"/>
</dbReference>
<dbReference type="EMBL" id="CAMAPE010000061">
    <property type="protein sequence ID" value="CAH9113670.1"/>
    <property type="molecule type" value="Genomic_DNA"/>
</dbReference>
<keyword evidence="10" id="KW-1185">Reference proteome</keyword>
<organism evidence="9 10">
    <name type="scientific">Cuscuta europaea</name>
    <name type="common">European dodder</name>
    <dbReference type="NCBI Taxonomy" id="41803"/>
    <lineage>
        <taxon>Eukaryota</taxon>
        <taxon>Viridiplantae</taxon>
        <taxon>Streptophyta</taxon>
        <taxon>Embryophyta</taxon>
        <taxon>Tracheophyta</taxon>
        <taxon>Spermatophyta</taxon>
        <taxon>Magnoliopsida</taxon>
        <taxon>eudicotyledons</taxon>
        <taxon>Gunneridae</taxon>
        <taxon>Pentapetalae</taxon>
        <taxon>asterids</taxon>
        <taxon>lamiids</taxon>
        <taxon>Solanales</taxon>
        <taxon>Convolvulaceae</taxon>
        <taxon>Cuscuteae</taxon>
        <taxon>Cuscuta</taxon>
        <taxon>Cuscuta subgen. Cuscuta</taxon>
    </lineage>
</organism>
<gene>
    <name evidence="9" type="ORF">CEURO_LOCUS20106</name>
</gene>
<evidence type="ECO:0000256" key="6">
    <source>
        <dbReference type="ARBA" id="ARBA00023136"/>
    </source>
</evidence>